<proteinExistence type="inferred from homology"/>
<dbReference type="EMBL" id="JAMXQS010000003">
    <property type="protein sequence ID" value="MCO6049600.1"/>
    <property type="molecule type" value="Genomic_DNA"/>
</dbReference>
<dbReference type="PROSITE" id="PS00211">
    <property type="entry name" value="ABC_TRANSPORTER_1"/>
    <property type="match status" value="1"/>
</dbReference>
<dbReference type="GO" id="GO:0005524">
    <property type="term" value="F:ATP binding"/>
    <property type="evidence" value="ECO:0007669"/>
    <property type="project" value="UniProtKB-KW"/>
</dbReference>
<reference evidence="7 8" key="1">
    <citation type="submission" date="2022-06" db="EMBL/GenBank/DDBJ databases">
        <title>Mesorhizobium sp. strain RP14 Genome sequencing and assembly.</title>
        <authorList>
            <person name="Kim I."/>
        </authorList>
    </citation>
    <scope>NUCLEOTIDE SEQUENCE [LARGE SCALE GENOMIC DNA]</scope>
    <source>
        <strain evidence="8">RP14(2022)</strain>
    </source>
</reference>
<dbReference type="PANTHER" id="PTHR43820:SF7">
    <property type="entry name" value="BRANCHED-CHAIN AMINO ACID TRANSPORT ATP-BINDING PROTEIN LIVF-RELATED"/>
    <property type="match status" value="1"/>
</dbReference>
<keyword evidence="2" id="KW-0813">Transport</keyword>
<evidence type="ECO:0000313" key="8">
    <source>
        <dbReference type="Proteomes" id="UP001205906"/>
    </source>
</evidence>
<comment type="similarity">
    <text evidence="1">Belongs to the ABC transporter superfamily.</text>
</comment>
<evidence type="ECO:0000259" key="6">
    <source>
        <dbReference type="PROSITE" id="PS50893"/>
    </source>
</evidence>
<dbReference type="PANTHER" id="PTHR43820">
    <property type="entry name" value="HIGH-AFFINITY BRANCHED-CHAIN AMINO ACID TRANSPORT ATP-BINDING PROTEIN LIVF"/>
    <property type="match status" value="1"/>
</dbReference>
<evidence type="ECO:0000256" key="1">
    <source>
        <dbReference type="ARBA" id="ARBA00005417"/>
    </source>
</evidence>
<evidence type="ECO:0000256" key="3">
    <source>
        <dbReference type="ARBA" id="ARBA00022741"/>
    </source>
</evidence>
<accession>A0ABT1C446</accession>
<dbReference type="InterPro" id="IPR052156">
    <property type="entry name" value="BCAA_Transport_ATP-bd_LivF"/>
</dbReference>
<dbReference type="CDD" id="cd03224">
    <property type="entry name" value="ABC_TM1139_LivF_branched"/>
    <property type="match status" value="1"/>
</dbReference>
<dbReference type="Gene3D" id="3.40.50.300">
    <property type="entry name" value="P-loop containing nucleotide triphosphate hydrolases"/>
    <property type="match status" value="1"/>
</dbReference>
<keyword evidence="5" id="KW-0029">Amino-acid transport</keyword>
<dbReference type="Proteomes" id="UP001205906">
    <property type="component" value="Unassembled WGS sequence"/>
</dbReference>
<evidence type="ECO:0000313" key="7">
    <source>
        <dbReference type="EMBL" id="MCO6049600.1"/>
    </source>
</evidence>
<organism evidence="7 8">
    <name type="scientific">Mesorhizobium liriopis</name>
    <dbReference type="NCBI Taxonomy" id="2953882"/>
    <lineage>
        <taxon>Bacteria</taxon>
        <taxon>Pseudomonadati</taxon>
        <taxon>Pseudomonadota</taxon>
        <taxon>Alphaproteobacteria</taxon>
        <taxon>Hyphomicrobiales</taxon>
        <taxon>Phyllobacteriaceae</taxon>
        <taxon>Mesorhizobium</taxon>
    </lineage>
</organism>
<dbReference type="SMART" id="SM00382">
    <property type="entry name" value="AAA"/>
    <property type="match status" value="1"/>
</dbReference>
<keyword evidence="3" id="KW-0547">Nucleotide-binding</keyword>
<feature type="domain" description="ABC transporter" evidence="6">
    <location>
        <begin position="4"/>
        <end position="236"/>
    </location>
</feature>
<gene>
    <name evidence="7" type="ORF">NGM99_07320</name>
</gene>
<dbReference type="InterPro" id="IPR003593">
    <property type="entry name" value="AAA+_ATPase"/>
</dbReference>
<evidence type="ECO:0000256" key="2">
    <source>
        <dbReference type="ARBA" id="ARBA00022448"/>
    </source>
</evidence>
<protein>
    <submittedName>
        <fullName evidence="7">ABC transporter ATP-binding protein</fullName>
    </submittedName>
</protein>
<dbReference type="InterPro" id="IPR003439">
    <property type="entry name" value="ABC_transporter-like_ATP-bd"/>
</dbReference>
<evidence type="ECO:0000256" key="4">
    <source>
        <dbReference type="ARBA" id="ARBA00022840"/>
    </source>
</evidence>
<dbReference type="InterPro" id="IPR017871">
    <property type="entry name" value="ABC_transporter-like_CS"/>
</dbReference>
<dbReference type="RefSeq" id="WP_252817562.1">
    <property type="nucleotide sequence ID" value="NZ_JAMXQS010000003.1"/>
</dbReference>
<evidence type="ECO:0000256" key="5">
    <source>
        <dbReference type="ARBA" id="ARBA00022970"/>
    </source>
</evidence>
<sequence length="242" mass="25329">MSALSVRDLVAAYEPDLPILRGVSFTVHPGELVALLGPNGAGKSTLVKAIAGTAPILSGTVQLSDVPIEALPVHEKLARGLGFVPQTENVFTSLSVGENLQLAADRLPKSERQKQIAQVEARFPDLIKHRHHRAGALSGGQRQMLAIGRALIGAPSVLMLDEPSAGLSPRVVGEVFAALQTLNRAGVTIVLVEQNVRAALAIASRALILVEGRIAHEGVPSALLGDDTVADLYLGRKGHVSA</sequence>
<name>A0ABT1C446_9HYPH</name>
<keyword evidence="4 7" id="KW-0067">ATP-binding</keyword>
<dbReference type="InterPro" id="IPR027417">
    <property type="entry name" value="P-loop_NTPase"/>
</dbReference>
<keyword evidence="8" id="KW-1185">Reference proteome</keyword>
<dbReference type="SUPFAM" id="SSF52540">
    <property type="entry name" value="P-loop containing nucleoside triphosphate hydrolases"/>
    <property type="match status" value="1"/>
</dbReference>
<comment type="caution">
    <text evidence="7">The sequence shown here is derived from an EMBL/GenBank/DDBJ whole genome shotgun (WGS) entry which is preliminary data.</text>
</comment>
<dbReference type="PROSITE" id="PS50893">
    <property type="entry name" value="ABC_TRANSPORTER_2"/>
    <property type="match status" value="1"/>
</dbReference>
<dbReference type="Pfam" id="PF00005">
    <property type="entry name" value="ABC_tran"/>
    <property type="match status" value="1"/>
</dbReference>